<evidence type="ECO:0000256" key="1">
    <source>
        <dbReference type="SAM" id="MobiDB-lite"/>
    </source>
</evidence>
<evidence type="ECO:0000313" key="4">
    <source>
        <dbReference type="Proteomes" id="UP000750711"/>
    </source>
</evidence>
<keyword evidence="4" id="KW-1185">Reference proteome</keyword>
<comment type="caution">
    <text evidence="3">The sequence shown here is derived from an EMBL/GenBank/DDBJ whole genome shotgun (WGS) entry which is preliminary data.</text>
</comment>
<reference evidence="3" key="1">
    <citation type="submission" date="2021-03" db="EMBL/GenBank/DDBJ databases">
        <title>Comparative genomics and phylogenomic investigation of the class Geoglossomycetes provide insights into ecological specialization and systematics.</title>
        <authorList>
            <person name="Melie T."/>
            <person name="Pirro S."/>
            <person name="Miller A.N."/>
            <person name="Quandt A."/>
        </authorList>
    </citation>
    <scope>NUCLEOTIDE SEQUENCE</scope>
    <source>
        <strain evidence="3">CAQ_001_2017</strain>
    </source>
</reference>
<sequence>MASQARTLGDLGREEDSVSMGGGEGAMLPPPPFPPSPPHNNIPSIKTPRPDITAGLLTTAVIKALESRGLNNTAAESLLKDLQQQVSNYRSLDLPPEPFLCSEPTQRALNIRFPFLIVEGKSYATGRSVYEAQNQAAVSGACALKILHNLATLEACAGGDNAAALDPRTDLPIVFSICTEGPYHELWCHYTTIEDGIRKYNMNIWKVCHGSLPDDMLDFLVAVDNVLRWGAGTFLDKITGQLGKVAEKSTWFASKEG</sequence>
<name>A0A9P8RT02_9PEZI</name>
<evidence type="ECO:0000313" key="3">
    <source>
        <dbReference type="EMBL" id="KAH0565053.1"/>
    </source>
</evidence>
<feature type="region of interest" description="Disordered" evidence="1">
    <location>
        <begin position="1"/>
        <end position="49"/>
    </location>
</feature>
<dbReference type="AlphaFoldDB" id="A0A9P8RT02"/>
<dbReference type="EMBL" id="JAGHQM010000143">
    <property type="protein sequence ID" value="KAH0565053.1"/>
    <property type="molecule type" value="Genomic_DNA"/>
</dbReference>
<dbReference type="InterPro" id="IPR057684">
    <property type="entry name" value="DUF7924"/>
</dbReference>
<dbReference type="Proteomes" id="UP000750711">
    <property type="component" value="Unassembled WGS sequence"/>
</dbReference>
<proteinExistence type="predicted"/>
<dbReference type="Pfam" id="PF25545">
    <property type="entry name" value="DUF7924"/>
    <property type="match status" value="1"/>
</dbReference>
<organism evidence="3 4">
    <name type="scientific">Trichoglossum hirsutum</name>
    <dbReference type="NCBI Taxonomy" id="265104"/>
    <lineage>
        <taxon>Eukaryota</taxon>
        <taxon>Fungi</taxon>
        <taxon>Dikarya</taxon>
        <taxon>Ascomycota</taxon>
        <taxon>Pezizomycotina</taxon>
        <taxon>Geoglossomycetes</taxon>
        <taxon>Geoglossales</taxon>
        <taxon>Geoglossaceae</taxon>
        <taxon>Trichoglossum</taxon>
    </lineage>
</organism>
<accession>A0A9P8RT02</accession>
<feature type="compositionally biased region" description="Pro residues" evidence="1">
    <location>
        <begin position="28"/>
        <end position="40"/>
    </location>
</feature>
<gene>
    <name evidence="3" type="ORF">GP486_001563</name>
</gene>
<evidence type="ECO:0000259" key="2">
    <source>
        <dbReference type="Pfam" id="PF25545"/>
    </source>
</evidence>
<protein>
    <recommendedName>
        <fullName evidence="2">DUF7924 domain-containing protein</fullName>
    </recommendedName>
</protein>
<feature type="domain" description="DUF7924" evidence="2">
    <location>
        <begin position="102"/>
        <end position="239"/>
    </location>
</feature>